<evidence type="ECO:0000313" key="1">
    <source>
        <dbReference type="EMBL" id="CAH3123865.1"/>
    </source>
</evidence>
<dbReference type="Proteomes" id="UP001159405">
    <property type="component" value="Unassembled WGS sequence"/>
</dbReference>
<feature type="non-terminal residue" evidence="1">
    <location>
        <position position="1"/>
    </location>
</feature>
<protein>
    <submittedName>
        <fullName evidence="1">Uncharacterized protein</fullName>
    </submittedName>
</protein>
<organism evidence="1 2">
    <name type="scientific">Porites lobata</name>
    <dbReference type="NCBI Taxonomy" id="104759"/>
    <lineage>
        <taxon>Eukaryota</taxon>
        <taxon>Metazoa</taxon>
        <taxon>Cnidaria</taxon>
        <taxon>Anthozoa</taxon>
        <taxon>Hexacorallia</taxon>
        <taxon>Scleractinia</taxon>
        <taxon>Fungiina</taxon>
        <taxon>Poritidae</taxon>
        <taxon>Porites</taxon>
    </lineage>
</organism>
<evidence type="ECO:0000313" key="2">
    <source>
        <dbReference type="Proteomes" id="UP001159405"/>
    </source>
</evidence>
<reference evidence="1 2" key="1">
    <citation type="submission" date="2022-05" db="EMBL/GenBank/DDBJ databases">
        <authorList>
            <consortium name="Genoscope - CEA"/>
            <person name="William W."/>
        </authorList>
    </citation>
    <scope>NUCLEOTIDE SEQUENCE [LARGE SCALE GENOMIC DNA]</scope>
</reference>
<name>A0ABN8P014_9CNID</name>
<proteinExistence type="predicted"/>
<keyword evidence="2" id="KW-1185">Reference proteome</keyword>
<sequence>LEAKFYKEIEKSMRIKTVKDFESVLRTKINDELELERKKNQYLSRILLSNECDLWEKIRDDGFNWLSIMDVYNSLYQQVCDKKSYLGKELDIYTRLLKVLDELKVSVEEMKNLAKDLNETSSIDTVSDDEDISDDGES</sequence>
<gene>
    <name evidence="1" type="ORF">PLOB_00030301</name>
</gene>
<accession>A0ABN8P014</accession>
<dbReference type="EMBL" id="CALNXK010000039">
    <property type="protein sequence ID" value="CAH3123865.1"/>
    <property type="molecule type" value="Genomic_DNA"/>
</dbReference>
<comment type="caution">
    <text evidence="1">The sequence shown here is derived from an EMBL/GenBank/DDBJ whole genome shotgun (WGS) entry which is preliminary data.</text>
</comment>